<dbReference type="Proteomes" id="UP000316316">
    <property type="component" value="Unassembled WGS sequence"/>
</dbReference>
<dbReference type="EMBL" id="PDXQ01000001">
    <property type="protein sequence ID" value="TRZ35043.1"/>
    <property type="molecule type" value="Genomic_DNA"/>
</dbReference>
<name>A0A553SDG3_ENTAV</name>
<evidence type="ECO:0000313" key="1">
    <source>
        <dbReference type="EMBL" id="TRZ35043.1"/>
    </source>
</evidence>
<sequence>MSVPLFTVYLGSKKIKKFFEMQLEKFSGMIYGKRNELIFPWKNDYFNTNKDVSSAFHSLSRQQENKRVF</sequence>
<dbReference type="AlphaFoldDB" id="A0A553SDG3"/>
<evidence type="ECO:0000313" key="2">
    <source>
        <dbReference type="Proteomes" id="UP000316316"/>
    </source>
</evidence>
<gene>
    <name evidence="1" type="ORF">AUF17_13575</name>
</gene>
<comment type="caution">
    <text evidence="1">The sequence shown here is derived from an EMBL/GenBank/DDBJ whole genome shotgun (WGS) entry which is preliminary data.</text>
</comment>
<reference evidence="1 2" key="1">
    <citation type="submission" date="2017-10" db="EMBL/GenBank/DDBJ databases">
        <title>FDA dAtabase for Regulatory Grade micrObial Sequences (FDA-ARGOS): Supporting development and validation of Infectious Disease Dx tests.</title>
        <authorList>
            <person name="Campos J."/>
            <person name="Goldberg B."/>
            <person name="Tallon L.J."/>
            <person name="Sadzewicz L."/>
            <person name="Sengamalay N."/>
            <person name="Ott S."/>
            <person name="Godinez A."/>
            <person name="Nagaraj S."/>
            <person name="Vyas G."/>
            <person name="Aluvathingal J."/>
            <person name="Nadendla S."/>
            <person name="Geyer C."/>
            <person name="Nandy P."/>
            <person name="Hobson J."/>
            <person name="Sichtig H."/>
        </authorList>
    </citation>
    <scope>NUCLEOTIDE SEQUENCE [LARGE SCALE GENOMIC DNA]</scope>
    <source>
        <strain evidence="1 2">FDAARGOS_185</strain>
    </source>
</reference>
<protein>
    <submittedName>
        <fullName evidence="1">Uncharacterized protein</fullName>
    </submittedName>
</protein>
<proteinExistence type="predicted"/>
<accession>A0A553SDG3</accession>
<organism evidence="1 2">
    <name type="scientific">Enterococcus avium</name>
    <name type="common">Streptococcus avium</name>
    <dbReference type="NCBI Taxonomy" id="33945"/>
    <lineage>
        <taxon>Bacteria</taxon>
        <taxon>Bacillati</taxon>
        <taxon>Bacillota</taxon>
        <taxon>Bacilli</taxon>
        <taxon>Lactobacillales</taxon>
        <taxon>Enterococcaceae</taxon>
        <taxon>Enterococcus</taxon>
    </lineage>
</organism>